<keyword evidence="5" id="KW-0472">Membrane</keyword>
<keyword evidence="5" id="KW-1133">Transmembrane helix</keyword>
<dbReference type="EMBL" id="JAGTXO010000017">
    <property type="protein sequence ID" value="KAG8463188.1"/>
    <property type="molecule type" value="Genomic_DNA"/>
</dbReference>
<dbReference type="InterPro" id="IPR029044">
    <property type="entry name" value="Nucleotide-diphossugar_trans"/>
</dbReference>
<dbReference type="Pfam" id="PF05637">
    <property type="entry name" value="Glyco_transf_34"/>
    <property type="match status" value="1"/>
</dbReference>
<dbReference type="PANTHER" id="PTHR31306:SF11">
    <property type="entry name" value="NUCLEOTIDE-DIPHOSPHO-SUGAR TRANSFERASE DOMAIN-CONTAINING PROTEIN"/>
    <property type="match status" value="1"/>
</dbReference>
<dbReference type="GO" id="GO:0000139">
    <property type="term" value="C:Golgi membrane"/>
    <property type="evidence" value="ECO:0007669"/>
    <property type="project" value="TreeGrafter"/>
</dbReference>
<accession>A0A8J5XAY7</accession>
<evidence type="ECO:0000313" key="6">
    <source>
        <dbReference type="EMBL" id="KAG8463188.1"/>
    </source>
</evidence>
<feature type="compositionally biased region" description="Basic and acidic residues" evidence="4">
    <location>
        <begin position="402"/>
        <end position="411"/>
    </location>
</feature>
<keyword evidence="7" id="KW-1185">Reference proteome</keyword>
<reference evidence="6" key="1">
    <citation type="submission" date="2021-05" db="EMBL/GenBank/DDBJ databases">
        <title>The genome of the haptophyte Pavlova lutheri (Diacronema luteri, Pavlovales) - a model for lipid biosynthesis in eukaryotic algae.</title>
        <authorList>
            <person name="Hulatt C.J."/>
            <person name="Posewitz M.C."/>
        </authorList>
    </citation>
    <scope>NUCLEOTIDE SEQUENCE</scope>
    <source>
        <strain evidence="6">NIVA-4/92</strain>
    </source>
</reference>
<dbReference type="GO" id="GO:0006487">
    <property type="term" value="P:protein N-linked glycosylation"/>
    <property type="evidence" value="ECO:0007669"/>
    <property type="project" value="TreeGrafter"/>
</dbReference>
<dbReference type="Proteomes" id="UP000751190">
    <property type="component" value="Unassembled WGS sequence"/>
</dbReference>
<keyword evidence="3" id="KW-0808">Transferase</keyword>
<evidence type="ECO:0000313" key="7">
    <source>
        <dbReference type="Proteomes" id="UP000751190"/>
    </source>
</evidence>
<evidence type="ECO:0000256" key="3">
    <source>
        <dbReference type="ARBA" id="ARBA00022679"/>
    </source>
</evidence>
<proteinExistence type="inferred from homology"/>
<dbReference type="AlphaFoldDB" id="A0A8J5XAY7"/>
<feature type="compositionally biased region" description="Low complexity" evidence="4">
    <location>
        <begin position="42"/>
        <end position="64"/>
    </location>
</feature>
<name>A0A8J5XAY7_DIALT</name>
<feature type="transmembrane region" description="Helical" evidence="5">
    <location>
        <begin position="9"/>
        <end position="26"/>
    </location>
</feature>
<dbReference type="Gene3D" id="3.90.550.10">
    <property type="entry name" value="Spore Coat Polysaccharide Biosynthesis Protein SpsA, Chain A"/>
    <property type="match status" value="1"/>
</dbReference>
<dbReference type="PANTHER" id="PTHR31306">
    <property type="entry name" value="ALPHA-1,6-MANNOSYLTRANSFERASE MNN11-RELATED"/>
    <property type="match status" value="1"/>
</dbReference>
<comment type="similarity">
    <text evidence="1">Belongs to the glycosyltransferase 34 family.</text>
</comment>
<evidence type="ECO:0000256" key="4">
    <source>
        <dbReference type="SAM" id="MobiDB-lite"/>
    </source>
</evidence>
<dbReference type="InterPro" id="IPR008630">
    <property type="entry name" value="Glyco_trans_34"/>
</dbReference>
<organism evidence="6 7">
    <name type="scientific">Diacronema lutheri</name>
    <name type="common">Unicellular marine alga</name>
    <name type="synonym">Monochrysis lutheri</name>
    <dbReference type="NCBI Taxonomy" id="2081491"/>
    <lineage>
        <taxon>Eukaryota</taxon>
        <taxon>Haptista</taxon>
        <taxon>Haptophyta</taxon>
        <taxon>Pavlovophyceae</taxon>
        <taxon>Pavlovales</taxon>
        <taxon>Pavlovaceae</taxon>
        <taxon>Diacronema</taxon>
    </lineage>
</organism>
<evidence type="ECO:0008006" key="8">
    <source>
        <dbReference type="Google" id="ProtNLM"/>
    </source>
</evidence>
<sequence>MEAKVRRRSSCALVMVGCFCAGLVYWRRAPTPRATASVPSMPAGVGAPAGTSATSAGARGTPSGQGARGPHDAVAPAQAVGAFGAPLGTPPRTVSPGLRAAAAPAAPASADGAPLPSEQLVLLPAPIAPPVCTTRSANPPFTILSMTAGLPREFAACLRQNRQQYADRYGLEYCEFSAPFASASLNFCWQKLVAIQAVLRGLKRRAVLYIDADALIVNASRNLTALLEPWRSFEVLFAADYNGCEPHHPPRDAPGPAECTDPSWRPVSGGVIYLRNTPWARLLLDRLFTQGGKGRKPWSDSGMSDNREATKWARAHRDEFRRHAYVIPQNVMNSMRKTFEAGDLVFHMAGGSWSVNQTRASQAKKEQKYGALLPICRAHLDGADPAEQRAVHAALQAAARKQRSEQRPPWE</sequence>
<feature type="region of interest" description="Disordered" evidence="4">
    <location>
        <begin position="389"/>
        <end position="411"/>
    </location>
</feature>
<keyword evidence="5" id="KW-0812">Transmembrane</keyword>
<evidence type="ECO:0000256" key="1">
    <source>
        <dbReference type="ARBA" id="ARBA00005664"/>
    </source>
</evidence>
<feature type="region of interest" description="Disordered" evidence="4">
    <location>
        <begin position="34"/>
        <end position="72"/>
    </location>
</feature>
<dbReference type="OrthoDB" id="407658at2759"/>
<comment type="caution">
    <text evidence="6">The sequence shown here is derived from an EMBL/GenBank/DDBJ whole genome shotgun (WGS) entry which is preliminary data.</text>
</comment>
<dbReference type="GO" id="GO:0016757">
    <property type="term" value="F:glycosyltransferase activity"/>
    <property type="evidence" value="ECO:0007669"/>
    <property type="project" value="UniProtKB-KW"/>
</dbReference>
<evidence type="ECO:0000256" key="2">
    <source>
        <dbReference type="ARBA" id="ARBA00022676"/>
    </source>
</evidence>
<protein>
    <recommendedName>
        <fullName evidence="8">Nucleotide-diphospho-sugar transferase domain-containing protein</fullName>
    </recommendedName>
</protein>
<gene>
    <name evidence="6" type="ORF">KFE25_011185</name>
</gene>
<keyword evidence="2" id="KW-0328">Glycosyltransferase</keyword>
<evidence type="ECO:0000256" key="5">
    <source>
        <dbReference type="SAM" id="Phobius"/>
    </source>
</evidence>